<dbReference type="PANTHER" id="PTHR31296">
    <property type="entry name" value="UPF0565 PROTEIN C2ORF69"/>
    <property type="match status" value="1"/>
</dbReference>
<comment type="caution">
    <text evidence="1">The sequence shown here is derived from an EMBL/GenBank/DDBJ whole genome shotgun (WGS) entry which is preliminary data.</text>
</comment>
<dbReference type="Proteomes" id="UP000306102">
    <property type="component" value="Unassembled WGS sequence"/>
</dbReference>
<dbReference type="AlphaFoldDB" id="A0A4S4DIG9"/>
<reference evidence="1 2" key="1">
    <citation type="journal article" date="2018" name="Proc. Natl. Acad. Sci. U.S.A.">
        <title>Draft genome sequence of Camellia sinensis var. sinensis provides insights into the evolution of the tea genome and tea quality.</title>
        <authorList>
            <person name="Wei C."/>
            <person name="Yang H."/>
            <person name="Wang S."/>
            <person name="Zhao J."/>
            <person name="Liu C."/>
            <person name="Gao L."/>
            <person name="Xia E."/>
            <person name="Lu Y."/>
            <person name="Tai Y."/>
            <person name="She G."/>
            <person name="Sun J."/>
            <person name="Cao H."/>
            <person name="Tong W."/>
            <person name="Gao Q."/>
            <person name="Li Y."/>
            <person name="Deng W."/>
            <person name="Jiang X."/>
            <person name="Wang W."/>
            <person name="Chen Q."/>
            <person name="Zhang S."/>
            <person name="Li H."/>
            <person name="Wu J."/>
            <person name="Wang P."/>
            <person name="Li P."/>
            <person name="Shi C."/>
            <person name="Zheng F."/>
            <person name="Jian J."/>
            <person name="Huang B."/>
            <person name="Shan D."/>
            <person name="Shi M."/>
            <person name="Fang C."/>
            <person name="Yue Y."/>
            <person name="Li F."/>
            <person name="Li D."/>
            <person name="Wei S."/>
            <person name="Han B."/>
            <person name="Jiang C."/>
            <person name="Yin Y."/>
            <person name="Xia T."/>
            <person name="Zhang Z."/>
            <person name="Bennetzen J.L."/>
            <person name="Zhao S."/>
            <person name="Wan X."/>
        </authorList>
    </citation>
    <scope>NUCLEOTIDE SEQUENCE [LARGE SCALE GENOMIC DNA]</scope>
    <source>
        <strain evidence="2">cv. Shuchazao</strain>
        <tissue evidence="1">Leaf</tissue>
    </source>
</reference>
<accession>A0A4S4DIG9</accession>
<dbReference type="PANTHER" id="PTHR31296:SF1">
    <property type="entry name" value="MITOCHONDRIAL PROTEIN C2ORF69"/>
    <property type="match status" value="1"/>
</dbReference>
<dbReference type="Pfam" id="PF10561">
    <property type="entry name" value="C2orf69"/>
    <property type="match status" value="1"/>
</dbReference>
<evidence type="ECO:0000313" key="2">
    <source>
        <dbReference type="Proteomes" id="UP000306102"/>
    </source>
</evidence>
<protein>
    <recommendedName>
        <fullName evidence="3">DUF676 domain-containing protein</fullName>
    </recommendedName>
</protein>
<dbReference type="GO" id="GO:0005739">
    <property type="term" value="C:mitochondrion"/>
    <property type="evidence" value="ECO:0007669"/>
    <property type="project" value="TreeGrafter"/>
</dbReference>
<proteinExistence type="predicted"/>
<gene>
    <name evidence="1" type="ORF">TEA_025001</name>
</gene>
<evidence type="ECO:0000313" key="1">
    <source>
        <dbReference type="EMBL" id="THG01736.1"/>
    </source>
</evidence>
<sequence length="324" mass="35914">MDRWSGILKVPIYPNSKAHYRVAVSLCLSSSSKTLTIPSANAIFFNGDRVEGTGNPVIERLSDLPKIAEILVSKFGGSINAWVIEASTFNGPFAVYRDFIPSLNSWGEPKSYNPTGFPASTSIISLLSNCLKEAKNLISGSRQEPYQAGVSTSCLHQPKTFILGFSKGGTVLNQLVTELGFSAFKSSENPPSVNKGLVNIRQENQIIPSSKESLFNSITEIHYVDVGLNSAGAYLTDADVIKRMSKRLRQGADGIRFVLHGTPRQWCDSRRVWIKNEKEKMLLLLEFEARKTGGKLQACERFYFSDKPPSLQMHFEIIENLEVS</sequence>
<name>A0A4S4DIG9_CAMSN</name>
<evidence type="ECO:0008006" key="3">
    <source>
        <dbReference type="Google" id="ProtNLM"/>
    </source>
</evidence>
<dbReference type="EMBL" id="SDRB02011343">
    <property type="protein sequence ID" value="THG01736.1"/>
    <property type="molecule type" value="Genomic_DNA"/>
</dbReference>
<keyword evidence="2" id="KW-1185">Reference proteome</keyword>
<organism evidence="1 2">
    <name type="scientific">Camellia sinensis var. sinensis</name>
    <name type="common">China tea</name>
    <dbReference type="NCBI Taxonomy" id="542762"/>
    <lineage>
        <taxon>Eukaryota</taxon>
        <taxon>Viridiplantae</taxon>
        <taxon>Streptophyta</taxon>
        <taxon>Embryophyta</taxon>
        <taxon>Tracheophyta</taxon>
        <taxon>Spermatophyta</taxon>
        <taxon>Magnoliopsida</taxon>
        <taxon>eudicotyledons</taxon>
        <taxon>Gunneridae</taxon>
        <taxon>Pentapetalae</taxon>
        <taxon>asterids</taxon>
        <taxon>Ericales</taxon>
        <taxon>Theaceae</taxon>
        <taxon>Camellia</taxon>
    </lineage>
</organism>
<dbReference type="InterPro" id="IPR018881">
    <property type="entry name" value="C2orf69_mit"/>
</dbReference>